<dbReference type="EMBL" id="CM047902">
    <property type="protein sequence ID" value="KAJ0094065.1"/>
    <property type="molecule type" value="Genomic_DNA"/>
</dbReference>
<gene>
    <name evidence="1" type="ORF">Patl1_15070</name>
</gene>
<comment type="caution">
    <text evidence="1">The sequence shown here is derived from an EMBL/GenBank/DDBJ whole genome shotgun (WGS) entry which is preliminary data.</text>
</comment>
<protein>
    <submittedName>
        <fullName evidence="1">Uncharacterized protein</fullName>
    </submittedName>
</protein>
<keyword evidence="2" id="KW-1185">Reference proteome</keyword>
<proteinExistence type="predicted"/>
<organism evidence="1 2">
    <name type="scientific">Pistacia atlantica</name>
    <dbReference type="NCBI Taxonomy" id="434234"/>
    <lineage>
        <taxon>Eukaryota</taxon>
        <taxon>Viridiplantae</taxon>
        <taxon>Streptophyta</taxon>
        <taxon>Embryophyta</taxon>
        <taxon>Tracheophyta</taxon>
        <taxon>Spermatophyta</taxon>
        <taxon>Magnoliopsida</taxon>
        <taxon>eudicotyledons</taxon>
        <taxon>Gunneridae</taxon>
        <taxon>Pentapetalae</taxon>
        <taxon>rosids</taxon>
        <taxon>malvids</taxon>
        <taxon>Sapindales</taxon>
        <taxon>Anacardiaceae</taxon>
        <taxon>Pistacia</taxon>
    </lineage>
</organism>
<dbReference type="Proteomes" id="UP001164250">
    <property type="component" value="Chromosome 6"/>
</dbReference>
<sequence length="114" mass="13128">MNETSFPVVLIYRVYFKCLIDPFNTAAKKSSCFDKTLIFQTNIKRPSADVPRIIKWSEVQFPEEWKVREENPPENTQAERGRLIQNPDGSVPVCVTTKKDWGILLSLAKTALRK</sequence>
<name>A0ACC1B535_9ROSI</name>
<evidence type="ECO:0000313" key="1">
    <source>
        <dbReference type="EMBL" id="KAJ0094065.1"/>
    </source>
</evidence>
<accession>A0ACC1B535</accession>
<reference evidence="2" key="1">
    <citation type="journal article" date="2023" name="G3 (Bethesda)">
        <title>Genome assembly and association tests identify interacting loci associated with vigor, precocity, and sex in interspecific pistachio rootstocks.</title>
        <authorList>
            <person name="Palmer W."/>
            <person name="Jacygrad E."/>
            <person name="Sagayaradj S."/>
            <person name="Cavanaugh K."/>
            <person name="Han R."/>
            <person name="Bertier L."/>
            <person name="Beede B."/>
            <person name="Kafkas S."/>
            <person name="Golino D."/>
            <person name="Preece J."/>
            <person name="Michelmore R."/>
        </authorList>
    </citation>
    <scope>NUCLEOTIDE SEQUENCE [LARGE SCALE GENOMIC DNA]</scope>
</reference>
<evidence type="ECO:0000313" key="2">
    <source>
        <dbReference type="Proteomes" id="UP001164250"/>
    </source>
</evidence>